<dbReference type="SUPFAM" id="SSF56784">
    <property type="entry name" value="HAD-like"/>
    <property type="match status" value="1"/>
</dbReference>
<dbReference type="EMBL" id="LT670849">
    <property type="protein sequence ID" value="SHN67767.1"/>
    <property type="molecule type" value="Genomic_DNA"/>
</dbReference>
<dbReference type="NCBIfam" id="TIGR01993">
    <property type="entry name" value="Pyr-5-nucltdase"/>
    <property type="match status" value="1"/>
</dbReference>
<dbReference type="Gene3D" id="1.10.150.450">
    <property type="match status" value="1"/>
</dbReference>
<dbReference type="SFLD" id="SFLDG01129">
    <property type="entry name" value="C1.5:_HAD__Beta-PGM__Phosphata"/>
    <property type="match status" value="1"/>
</dbReference>
<dbReference type="RefSeq" id="WP_172805990.1">
    <property type="nucleotide sequence ID" value="NZ_LT670849.1"/>
</dbReference>
<dbReference type="Proteomes" id="UP000184096">
    <property type="component" value="Chromosome I"/>
</dbReference>
<proteinExistence type="predicted"/>
<name>A0A1M7TAT7_9BRAD</name>
<sequence>MRESFAHVDTWVFDLDDTLYPRSVDLHGQMRDRVVTFIANHMKIDRTAAEAVHRDYYERFGSTLQAMVQLHGVSPNAFLDFVHQIDLSVLVHNEDLIGALRALPGRRIIFTNAPRGHATSALKAMGMADLFEAIASIEDSAFIGKPNLSAFSGFFEAHGVDPKTAAMFEDRPGNLLVPHELSMKTVLVVDPLFEDADRVAKPAHADLIVTDLTGFLRQLVRD</sequence>
<dbReference type="Pfam" id="PF00702">
    <property type="entry name" value="Hydrolase"/>
    <property type="match status" value="1"/>
</dbReference>
<gene>
    <name evidence="1" type="ORF">SAMN05444170_1240</name>
</gene>
<dbReference type="AlphaFoldDB" id="A0A1M7TAT7"/>
<keyword evidence="2" id="KW-1185">Reference proteome</keyword>
<reference evidence="2" key="1">
    <citation type="submission" date="2016-11" db="EMBL/GenBank/DDBJ databases">
        <authorList>
            <person name="Varghese N."/>
            <person name="Submissions S."/>
        </authorList>
    </citation>
    <scope>NUCLEOTIDE SEQUENCE [LARGE SCALE GENOMIC DNA]</scope>
    <source>
        <strain evidence="2">GAS401</strain>
    </source>
</reference>
<dbReference type="PANTHER" id="PTHR12725:SF117">
    <property type="entry name" value="HALOACID DEHALOGENASE-LIKE HYDROLASE"/>
    <property type="match status" value="1"/>
</dbReference>
<dbReference type="SFLD" id="SFLDG01132">
    <property type="entry name" value="C1.5.3:_5'-Nucleotidase_Like"/>
    <property type="match status" value="1"/>
</dbReference>
<protein>
    <submittedName>
        <fullName evidence="1">Putative hydrolase of the HAD superfamily</fullName>
    </submittedName>
</protein>
<keyword evidence="1" id="KW-0378">Hydrolase</keyword>
<dbReference type="SFLD" id="SFLDS00003">
    <property type="entry name" value="Haloacid_Dehalogenase"/>
    <property type="match status" value="1"/>
</dbReference>
<evidence type="ECO:0000313" key="1">
    <source>
        <dbReference type="EMBL" id="SHN67767.1"/>
    </source>
</evidence>
<organism evidence="1 2">
    <name type="scientific">Bradyrhizobium erythrophlei</name>
    <dbReference type="NCBI Taxonomy" id="1437360"/>
    <lineage>
        <taxon>Bacteria</taxon>
        <taxon>Pseudomonadati</taxon>
        <taxon>Pseudomonadota</taxon>
        <taxon>Alphaproteobacteria</taxon>
        <taxon>Hyphomicrobiales</taxon>
        <taxon>Nitrobacteraceae</taxon>
        <taxon>Bradyrhizobium</taxon>
    </lineage>
</organism>
<dbReference type="InterPro" id="IPR036412">
    <property type="entry name" value="HAD-like_sf"/>
</dbReference>
<dbReference type="InterPro" id="IPR023214">
    <property type="entry name" value="HAD_sf"/>
</dbReference>
<dbReference type="InterPro" id="IPR010237">
    <property type="entry name" value="Pyr-5-nucltdase"/>
</dbReference>
<dbReference type="Gene3D" id="3.40.50.1000">
    <property type="entry name" value="HAD superfamily/HAD-like"/>
    <property type="match status" value="1"/>
</dbReference>
<dbReference type="GO" id="GO:0016787">
    <property type="term" value="F:hydrolase activity"/>
    <property type="evidence" value="ECO:0007669"/>
    <property type="project" value="UniProtKB-KW"/>
</dbReference>
<dbReference type="PANTHER" id="PTHR12725">
    <property type="entry name" value="HALOACID DEHALOGENASE-LIKE HYDROLASE"/>
    <property type="match status" value="1"/>
</dbReference>
<evidence type="ECO:0000313" key="2">
    <source>
        <dbReference type="Proteomes" id="UP000184096"/>
    </source>
</evidence>
<accession>A0A1M7TAT7</accession>